<dbReference type="Proteomes" id="UP001597511">
    <property type="component" value="Unassembled WGS sequence"/>
</dbReference>
<keyword evidence="5" id="KW-1185">Reference proteome</keyword>
<keyword evidence="1" id="KW-1133">Transmembrane helix</keyword>
<sequence length="491" mass="56550">MKALLFYVLQVVLCSGILYSYYLLVLRNKKFHQYNRFYLLSVVVLSFIIPLLEFNIRPGDLEVVDSQVLQNIFIKSYKPADTNNLQQIGNWLLNNAISIVYIVIAVFFLFRLVKSVGHLLLIRQRYKAEKLQKIQLFRTNEPGTPFSFFNWLFWDNTIGMESDKGRQIFKHELYHIQQKHSWDIIAMELVCVVGWVNPFFHLIRREQATIHEFLADRYAMQHQDKWDYAELLLVQALTHKKRLTQPFFNNQIKRRIAMITNVNKTSFLYVRKLLVLPMLLLLVALFAINCSNDDAGKAEQPVVNKDSVEEIVIEQKTPAGKDSGTVEELTIVEEKQIPPPPPPPKIEVRKFIPPKVVKDGEAPSKAELPKFIPPKVVKDEEADPSQVYSKVDVEASFPGGVKGWEDFLRKNLNANIPVDQGAPAGRYTIFVQFLVDKDGNTSDFKQLTRHGFGMEKEVLRVLKLTGKWNPAYVDGKAVAAYRKQPITFVVE</sequence>
<evidence type="ECO:0000259" key="3">
    <source>
        <dbReference type="Pfam" id="PF05569"/>
    </source>
</evidence>
<accession>A0ABW6A851</accession>
<feature type="domain" description="Peptidase M56" evidence="3">
    <location>
        <begin position="166"/>
        <end position="259"/>
    </location>
</feature>
<keyword evidence="1" id="KW-0472">Membrane</keyword>
<evidence type="ECO:0000256" key="1">
    <source>
        <dbReference type="SAM" id="Phobius"/>
    </source>
</evidence>
<keyword evidence="1" id="KW-0812">Transmembrane</keyword>
<reference evidence="5" key="1">
    <citation type="journal article" date="2019" name="Int. J. Syst. Evol. Microbiol.">
        <title>The Global Catalogue of Microorganisms (GCM) 10K type strain sequencing project: providing services to taxonomists for standard genome sequencing and annotation.</title>
        <authorList>
            <consortium name="The Broad Institute Genomics Platform"/>
            <consortium name="The Broad Institute Genome Sequencing Center for Infectious Disease"/>
            <person name="Wu L."/>
            <person name="Ma J."/>
        </authorList>
    </citation>
    <scope>NUCLEOTIDE SEQUENCE [LARGE SCALE GENOMIC DNA]</scope>
    <source>
        <strain evidence="5">KCTC 23299</strain>
    </source>
</reference>
<dbReference type="SUPFAM" id="SSF74653">
    <property type="entry name" value="TolA/TonB C-terminal domain"/>
    <property type="match status" value="1"/>
</dbReference>
<feature type="domain" description="TonB C-terminal" evidence="2">
    <location>
        <begin position="429"/>
        <end position="489"/>
    </location>
</feature>
<evidence type="ECO:0000313" key="4">
    <source>
        <dbReference type="EMBL" id="MFD2920650.1"/>
    </source>
</evidence>
<dbReference type="Gene3D" id="3.30.1150.10">
    <property type="match status" value="1"/>
</dbReference>
<dbReference type="RefSeq" id="WP_386099415.1">
    <property type="nucleotide sequence ID" value="NZ_JBHUOZ010000003.1"/>
</dbReference>
<gene>
    <name evidence="4" type="ORF">ACFS6H_13060</name>
</gene>
<dbReference type="EMBL" id="JBHUOZ010000003">
    <property type="protein sequence ID" value="MFD2920650.1"/>
    <property type="molecule type" value="Genomic_DNA"/>
</dbReference>
<dbReference type="Pfam" id="PF05569">
    <property type="entry name" value="Peptidase_M56"/>
    <property type="match status" value="1"/>
</dbReference>
<dbReference type="InterPro" id="IPR037682">
    <property type="entry name" value="TonB_C"/>
</dbReference>
<dbReference type="InterPro" id="IPR052173">
    <property type="entry name" value="Beta-lactam_resp_regulator"/>
</dbReference>
<feature type="transmembrane region" description="Helical" evidence="1">
    <location>
        <begin position="37"/>
        <end position="56"/>
    </location>
</feature>
<evidence type="ECO:0000259" key="2">
    <source>
        <dbReference type="Pfam" id="PF03544"/>
    </source>
</evidence>
<dbReference type="Pfam" id="PF03544">
    <property type="entry name" value="TonB_C"/>
    <property type="match status" value="1"/>
</dbReference>
<proteinExistence type="predicted"/>
<protein>
    <submittedName>
        <fullName evidence="4">M56 family metallopeptidase</fullName>
    </submittedName>
</protein>
<dbReference type="PANTHER" id="PTHR34978:SF3">
    <property type="entry name" value="SLR0241 PROTEIN"/>
    <property type="match status" value="1"/>
</dbReference>
<dbReference type="InterPro" id="IPR008756">
    <property type="entry name" value="Peptidase_M56"/>
</dbReference>
<feature type="transmembrane region" description="Helical" evidence="1">
    <location>
        <begin position="268"/>
        <end position="288"/>
    </location>
</feature>
<comment type="caution">
    <text evidence="4">The sequence shown here is derived from an EMBL/GenBank/DDBJ whole genome shotgun (WGS) entry which is preliminary data.</text>
</comment>
<dbReference type="PANTHER" id="PTHR34978">
    <property type="entry name" value="POSSIBLE SENSOR-TRANSDUCER PROTEIN BLAR"/>
    <property type="match status" value="1"/>
</dbReference>
<name>A0ABW6A851_9BACT</name>
<feature type="transmembrane region" description="Helical" evidence="1">
    <location>
        <begin position="6"/>
        <end position="25"/>
    </location>
</feature>
<organism evidence="4 5">
    <name type="scientific">Terrimonas rubra</name>
    <dbReference type="NCBI Taxonomy" id="1035890"/>
    <lineage>
        <taxon>Bacteria</taxon>
        <taxon>Pseudomonadati</taxon>
        <taxon>Bacteroidota</taxon>
        <taxon>Chitinophagia</taxon>
        <taxon>Chitinophagales</taxon>
        <taxon>Chitinophagaceae</taxon>
        <taxon>Terrimonas</taxon>
    </lineage>
</organism>
<feature type="transmembrane region" description="Helical" evidence="1">
    <location>
        <begin position="91"/>
        <end position="113"/>
    </location>
</feature>
<evidence type="ECO:0000313" key="5">
    <source>
        <dbReference type="Proteomes" id="UP001597511"/>
    </source>
</evidence>
<dbReference type="CDD" id="cd07341">
    <property type="entry name" value="M56_BlaR1_MecR1_like"/>
    <property type="match status" value="1"/>
</dbReference>